<dbReference type="RefSeq" id="XP_001838886.2">
    <property type="nucleotide sequence ID" value="XM_001838834.2"/>
</dbReference>
<reference evidence="1 2" key="1">
    <citation type="journal article" date="2010" name="Proc. Natl. Acad. Sci. U.S.A.">
        <title>Insights into evolution of multicellular fungi from the assembled chromosomes of the mushroom Coprinopsis cinerea (Coprinus cinereus).</title>
        <authorList>
            <person name="Stajich J.E."/>
            <person name="Wilke S.K."/>
            <person name="Ahren D."/>
            <person name="Au C.H."/>
            <person name="Birren B.W."/>
            <person name="Borodovsky M."/>
            <person name="Burns C."/>
            <person name="Canback B."/>
            <person name="Casselton L.A."/>
            <person name="Cheng C.K."/>
            <person name="Deng J."/>
            <person name="Dietrich F.S."/>
            <person name="Fargo D.C."/>
            <person name="Farman M.L."/>
            <person name="Gathman A.C."/>
            <person name="Goldberg J."/>
            <person name="Guigo R."/>
            <person name="Hoegger P.J."/>
            <person name="Hooker J.B."/>
            <person name="Huggins A."/>
            <person name="James T.Y."/>
            <person name="Kamada T."/>
            <person name="Kilaru S."/>
            <person name="Kodira C."/>
            <person name="Kues U."/>
            <person name="Kupfer D."/>
            <person name="Kwan H.S."/>
            <person name="Lomsadze A."/>
            <person name="Li W."/>
            <person name="Lilly W.W."/>
            <person name="Ma L.J."/>
            <person name="Mackey A.J."/>
            <person name="Manning G."/>
            <person name="Martin F."/>
            <person name="Muraguchi H."/>
            <person name="Natvig D.O."/>
            <person name="Palmerini H."/>
            <person name="Ramesh M.A."/>
            <person name="Rehmeyer C.J."/>
            <person name="Roe B.A."/>
            <person name="Shenoy N."/>
            <person name="Stanke M."/>
            <person name="Ter-Hovhannisyan V."/>
            <person name="Tunlid A."/>
            <person name="Velagapudi R."/>
            <person name="Vision T.J."/>
            <person name="Zeng Q."/>
            <person name="Zolan M.E."/>
            <person name="Pukkila P.J."/>
        </authorList>
    </citation>
    <scope>NUCLEOTIDE SEQUENCE [LARGE SCALE GENOMIC DNA]</scope>
    <source>
        <strain evidence="2">Okayama-7 / 130 / ATCC MYA-4618 / FGSC 9003</strain>
    </source>
</reference>
<dbReference type="VEuPathDB" id="FungiDB:CC1G_12360"/>
<dbReference type="AlphaFoldDB" id="A8P568"/>
<dbReference type="Gene3D" id="3.80.10.10">
    <property type="entry name" value="Ribonuclease Inhibitor"/>
    <property type="match status" value="1"/>
</dbReference>
<evidence type="ECO:0000313" key="1">
    <source>
        <dbReference type="EMBL" id="EAU82930.2"/>
    </source>
</evidence>
<dbReference type="OrthoDB" id="3235026at2759"/>
<gene>
    <name evidence="1" type="ORF">CC1G_12360</name>
</gene>
<accession>A8P568</accession>
<dbReference type="InParanoid" id="A8P568"/>
<dbReference type="GeneID" id="6015480"/>
<dbReference type="InterPro" id="IPR032675">
    <property type="entry name" value="LRR_dom_sf"/>
</dbReference>
<dbReference type="KEGG" id="cci:CC1G_12360"/>
<evidence type="ECO:0000313" key="2">
    <source>
        <dbReference type="Proteomes" id="UP000001861"/>
    </source>
</evidence>
<evidence type="ECO:0008006" key="3">
    <source>
        <dbReference type="Google" id="ProtNLM"/>
    </source>
</evidence>
<dbReference type="Proteomes" id="UP000001861">
    <property type="component" value="Unassembled WGS sequence"/>
</dbReference>
<comment type="caution">
    <text evidence="1">The sequence shown here is derived from an EMBL/GenBank/DDBJ whole genome shotgun (WGS) entry which is preliminary data.</text>
</comment>
<dbReference type="SUPFAM" id="SSF52047">
    <property type="entry name" value="RNI-like"/>
    <property type="match status" value="1"/>
</dbReference>
<proteinExistence type="predicted"/>
<sequence length="442" mass="48932">MSATSMTPASWDSLPNEIKLAIAGSLAGQDLESLSKVDQRTYQVCVPAKFRVVKLATFQAFERFLETVPPSYFTHIEELDLSAEDEPNAPNIPLRTRTEAFISLLAATPRLTTLTLRLKGSLDESIIAPFPHLKNLRKVTISNTGDEREAPLSERLVVSLAASLPQLEELYLENISRSKVHANDLEGNPDIPVVYGDELIPDHPLLGSELALPSLLRIPTLRKLSIRDTHLGDERWITTPVACRLEVLDLGSYVYTDEDFNSSCTQRIMAAVGPSVDEFSLSTVVSDSLRFAEPAETPLRRLRKLHISPFFPVDSVVDTVSNLAGSPIETLSLQCFEDDVVDVCSALEGFLTLKVERGPQFFDKLQRIDVTVAANPDDCDEHADDIDDEERSERIAAAERLQSLCRDLQLASVVDKLSKVEDKLGKPALSTTPRRPVRSMTL</sequence>
<keyword evidence="2" id="KW-1185">Reference proteome</keyword>
<dbReference type="OMA" id="KAVIPCF"/>
<dbReference type="EMBL" id="AACS02000011">
    <property type="protein sequence ID" value="EAU82930.2"/>
    <property type="molecule type" value="Genomic_DNA"/>
</dbReference>
<name>A8P568_COPC7</name>
<protein>
    <recommendedName>
        <fullName evidence="3">F-box domain-containing protein</fullName>
    </recommendedName>
</protein>
<dbReference type="eggNOG" id="ENOG502SKHC">
    <property type="taxonomic scope" value="Eukaryota"/>
</dbReference>
<organism evidence="1 2">
    <name type="scientific">Coprinopsis cinerea (strain Okayama-7 / 130 / ATCC MYA-4618 / FGSC 9003)</name>
    <name type="common">Inky cap fungus</name>
    <name type="synonym">Hormographiella aspergillata</name>
    <dbReference type="NCBI Taxonomy" id="240176"/>
    <lineage>
        <taxon>Eukaryota</taxon>
        <taxon>Fungi</taxon>
        <taxon>Dikarya</taxon>
        <taxon>Basidiomycota</taxon>
        <taxon>Agaricomycotina</taxon>
        <taxon>Agaricomycetes</taxon>
        <taxon>Agaricomycetidae</taxon>
        <taxon>Agaricales</taxon>
        <taxon>Agaricineae</taxon>
        <taxon>Psathyrellaceae</taxon>
        <taxon>Coprinopsis</taxon>
    </lineage>
</organism>
<dbReference type="HOGENOM" id="CLU_048465_0_0_1"/>